<protein>
    <submittedName>
        <fullName evidence="2">Uncharacterized protein</fullName>
    </submittedName>
</protein>
<organism evidence="2 3">
    <name type="scientific">Chitinophaga nivalis</name>
    <dbReference type="NCBI Taxonomy" id="2991709"/>
    <lineage>
        <taxon>Bacteria</taxon>
        <taxon>Pseudomonadati</taxon>
        <taxon>Bacteroidota</taxon>
        <taxon>Chitinophagia</taxon>
        <taxon>Chitinophagales</taxon>
        <taxon>Chitinophagaceae</taxon>
        <taxon>Chitinophaga</taxon>
    </lineage>
</organism>
<dbReference type="Proteomes" id="UP001207742">
    <property type="component" value="Unassembled WGS sequence"/>
</dbReference>
<name>A0ABT3IVE2_9BACT</name>
<proteinExistence type="predicted"/>
<dbReference type="EMBL" id="JAPDNS010000002">
    <property type="protein sequence ID" value="MCW3487935.1"/>
    <property type="molecule type" value="Genomic_DNA"/>
</dbReference>
<keyword evidence="1" id="KW-0472">Membrane</keyword>
<comment type="caution">
    <text evidence="2">The sequence shown here is derived from an EMBL/GenBank/DDBJ whole genome shotgun (WGS) entry which is preliminary data.</text>
</comment>
<accession>A0ABT3IVE2</accession>
<dbReference type="RefSeq" id="WP_264734741.1">
    <property type="nucleotide sequence ID" value="NZ_JAPDNR010000001.1"/>
</dbReference>
<gene>
    <name evidence="2" type="ORF">OL497_28850</name>
</gene>
<evidence type="ECO:0000313" key="3">
    <source>
        <dbReference type="Proteomes" id="UP001207742"/>
    </source>
</evidence>
<evidence type="ECO:0000256" key="1">
    <source>
        <dbReference type="SAM" id="Phobius"/>
    </source>
</evidence>
<evidence type="ECO:0000313" key="2">
    <source>
        <dbReference type="EMBL" id="MCW3487935.1"/>
    </source>
</evidence>
<reference evidence="2 3" key="1">
    <citation type="submission" date="2022-10" db="EMBL/GenBank/DDBJ databases">
        <title>Chitinophaga nivalis PC15 sp. nov., isolated from Pyeongchang county, South Korea.</title>
        <authorList>
            <person name="Trinh H.N."/>
        </authorList>
    </citation>
    <scope>NUCLEOTIDE SEQUENCE [LARGE SCALE GENOMIC DNA]</scope>
    <source>
        <strain evidence="2 3">PC14</strain>
    </source>
</reference>
<feature type="transmembrane region" description="Helical" evidence="1">
    <location>
        <begin position="79"/>
        <end position="100"/>
    </location>
</feature>
<keyword evidence="1" id="KW-1133">Transmembrane helix</keyword>
<keyword evidence="3" id="KW-1185">Reference proteome</keyword>
<keyword evidence="1" id="KW-0812">Transmembrane</keyword>
<sequence length="116" mass="13054">MRKVKVTNFETLEMEIARLKMRSRQLEDELGNRVDYFKDNYKKMALNAVIPGSGKHSSTLNIVTNVAKMAWGSGKFKNFATGALMTALEFVGVQLGINIFNRVTNRRKKKKAAAAE</sequence>